<keyword evidence="2 6" id="KW-0812">Transmembrane</keyword>
<dbReference type="PANTHER" id="PTHR15549:SF30">
    <property type="entry name" value="MID2 DOMAIN-CONTAINING PROTEIN"/>
    <property type="match status" value="1"/>
</dbReference>
<accession>A0A7M7N6F4</accession>
<evidence type="ECO:0000256" key="4">
    <source>
        <dbReference type="ARBA" id="ARBA00023136"/>
    </source>
</evidence>
<dbReference type="OrthoDB" id="10240048at2759"/>
<organism evidence="7 8">
    <name type="scientific">Strongylocentrotus purpuratus</name>
    <name type="common">Purple sea urchin</name>
    <dbReference type="NCBI Taxonomy" id="7668"/>
    <lineage>
        <taxon>Eukaryota</taxon>
        <taxon>Metazoa</taxon>
        <taxon>Echinodermata</taxon>
        <taxon>Eleutherozoa</taxon>
        <taxon>Echinozoa</taxon>
        <taxon>Echinoidea</taxon>
        <taxon>Euechinoidea</taxon>
        <taxon>Echinacea</taxon>
        <taxon>Camarodonta</taxon>
        <taxon>Echinidea</taxon>
        <taxon>Strongylocentrotidae</taxon>
        <taxon>Strongylocentrotus</taxon>
    </lineage>
</organism>
<proteinExistence type="predicted"/>
<dbReference type="PANTHER" id="PTHR15549">
    <property type="entry name" value="PAIRED IMMUNOGLOBULIN-LIKE TYPE 2 RECEPTOR"/>
    <property type="match status" value="1"/>
</dbReference>
<dbReference type="InParanoid" id="A0A7M7N6F4"/>
<feature type="transmembrane region" description="Helical" evidence="6">
    <location>
        <begin position="368"/>
        <end position="395"/>
    </location>
</feature>
<protein>
    <submittedName>
        <fullName evidence="7">Uncharacterized protein</fullName>
    </submittedName>
</protein>
<keyword evidence="3 6" id="KW-1133">Transmembrane helix</keyword>
<dbReference type="EnsemblMetazoa" id="XM_030976101">
    <property type="protein sequence ID" value="XP_030831961"/>
    <property type="gene ID" value="LOC100893297"/>
</dbReference>
<reference evidence="7" key="2">
    <citation type="submission" date="2021-01" db="UniProtKB">
        <authorList>
            <consortium name="EnsemblMetazoa"/>
        </authorList>
    </citation>
    <scope>IDENTIFICATION</scope>
</reference>
<dbReference type="Proteomes" id="UP000007110">
    <property type="component" value="Unassembled WGS sequence"/>
</dbReference>
<dbReference type="CDD" id="cd12087">
    <property type="entry name" value="TM_EGFR-like"/>
    <property type="match status" value="1"/>
</dbReference>
<dbReference type="AlphaFoldDB" id="A0A7M7N6F4"/>
<dbReference type="KEGG" id="spu:100893297"/>
<dbReference type="GO" id="GO:0071944">
    <property type="term" value="C:cell periphery"/>
    <property type="evidence" value="ECO:0007669"/>
    <property type="project" value="UniProtKB-ARBA"/>
</dbReference>
<name>A0A7M7N6F4_STRPU</name>
<evidence type="ECO:0000313" key="8">
    <source>
        <dbReference type="Proteomes" id="UP000007110"/>
    </source>
</evidence>
<keyword evidence="4 6" id="KW-0472">Membrane</keyword>
<evidence type="ECO:0000256" key="2">
    <source>
        <dbReference type="ARBA" id="ARBA00022692"/>
    </source>
</evidence>
<keyword evidence="8" id="KW-1185">Reference proteome</keyword>
<comment type="subcellular location">
    <subcellularLocation>
        <location evidence="1">Membrane</location>
        <topology evidence="1">Single-pass membrane protein</topology>
    </subcellularLocation>
</comment>
<evidence type="ECO:0000256" key="3">
    <source>
        <dbReference type="ARBA" id="ARBA00022989"/>
    </source>
</evidence>
<evidence type="ECO:0000256" key="1">
    <source>
        <dbReference type="ARBA" id="ARBA00004167"/>
    </source>
</evidence>
<dbReference type="GeneID" id="100893297"/>
<dbReference type="InterPro" id="IPR051694">
    <property type="entry name" value="Immunoregulatory_rcpt-like"/>
</dbReference>
<dbReference type="GO" id="GO:0016020">
    <property type="term" value="C:membrane"/>
    <property type="evidence" value="ECO:0007669"/>
    <property type="project" value="UniProtKB-SubCell"/>
</dbReference>
<reference evidence="8" key="1">
    <citation type="submission" date="2015-02" db="EMBL/GenBank/DDBJ databases">
        <title>Genome sequencing for Strongylocentrotus purpuratus.</title>
        <authorList>
            <person name="Murali S."/>
            <person name="Liu Y."/>
            <person name="Vee V."/>
            <person name="English A."/>
            <person name="Wang M."/>
            <person name="Skinner E."/>
            <person name="Han Y."/>
            <person name="Muzny D.M."/>
            <person name="Worley K.C."/>
            <person name="Gibbs R.A."/>
        </authorList>
    </citation>
    <scope>NUCLEOTIDE SEQUENCE</scope>
</reference>
<dbReference type="RefSeq" id="XP_030831961.1">
    <property type="nucleotide sequence ID" value="XM_030976101.1"/>
</dbReference>
<evidence type="ECO:0000256" key="5">
    <source>
        <dbReference type="SAM" id="MobiDB-lite"/>
    </source>
</evidence>
<sequence>STVTPTSTVSSTVTPTSTTLSSSVTPSTTLSSTPTSTLSSTVTPTSTVSPTSTLSSTVTPTSTVSTLSSTVTPTSTVSSTVTPTSTLSSLSSTVTPTSTLSSTVTPTSTVSSTMTPTSTLSSSVTPSTTVSSTVTPTSTFLSSVTPTPTVSSTVTPTSTLSSTVTPTSTVSSTTPSTTLSSTVTPTSTLSSTVTPTSTVSSTVTPSATVTFTADVGVSATVSFDMTFETQDNELLVFTDDLNDPTSARFIELQTFFCRAMVAIIRTRLPSDVGDSFVFVCVVNRFRSGSVIANGDVEMEAPAGAITPAQVEDVTSLDNITAPKEILVDGVLFGIASLNSNVSMLTATEAPTAVATAPSAKYSSISTGAIVGIVLGCLAFIMIVLIVFCFCFIANIRHHQKNKMLMAGPHHPDLNYHDASLNFLDEDDLHPDDLSSGSSLEDRRFVVGQALRNMGQPRYPMSEYSQEGSQNFGAENYMTPYVVDGMDGEIVERNPLHVSHM</sequence>
<evidence type="ECO:0000256" key="6">
    <source>
        <dbReference type="SAM" id="Phobius"/>
    </source>
</evidence>
<feature type="region of interest" description="Disordered" evidence="5">
    <location>
        <begin position="1"/>
        <end position="202"/>
    </location>
</feature>
<evidence type="ECO:0000313" key="7">
    <source>
        <dbReference type="EnsemblMetazoa" id="XP_030831961"/>
    </source>
</evidence>